<feature type="chain" id="PRO_5042935519" evidence="2">
    <location>
        <begin position="19"/>
        <end position="228"/>
    </location>
</feature>
<dbReference type="AlphaFoldDB" id="A0AAN6QDE3"/>
<feature type="region of interest" description="Disordered" evidence="1">
    <location>
        <begin position="145"/>
        <end position="167"/>
    </location>
</feature>
<comment type="caution">
    <text evidence="3">The sequence shown here is derived from an EMBL/GenBank/DDBJ whole genome shotgun (WGS) entry which is preliminary data.</text>
</comment>
<reference evidence="3" key="1">
    <citation type="journal article" date="2023" name="Mol. Phylogenet. Evol.">
        <title>Genome-scale phylogeny and comparative genomics of the fungal order Sordariales.</title>
        <authorList>
            <person name="Hensen N."/>
            <person name="Bonometti L."/>
            <person name="Westerberg I."/>
            <person name="Brannstrom I.O."/>
            <person name="Guillou S."/>
            <person name="Cros-Aarteil S."/>
            <person name="Calhoun S."/>
            <person name="Haridas S."/>
            <person name="Kuo A."/>
            <person name="Mondo S."/>
            <person name="Pangilinan J."/>
            <person name="Riley R."/>
            <person name="LaButti K."/>
            <person name="Andreopoulos B."/>
            <person name="Lipzen A."/>
            <person name="Chen C."/>
            <person name="Yan M."/>
            <person name="Daum C."/>
            <person name="Ng V."/>
            <person name="Clum A."/>
            <person name="Steindorff A."/>
            <person name="Ohm R.A."/>
            <person name="Martin F."/>
            <person name="Silar P."/>
            <person name="Natvig D.O."/>
            <person name="Lalanne C."/>
            <person name="Gautier V."/>
            <person name="Ament-Velasquez S.L."/>
            <person name="Kruys A."/>
            <person name="Hutchinson M.I."/>
            <person name="Powell A.J."/>
            <person name="Barry K."/>
            <person name="Miller A.N."/>
            <person name="Grigoriev I.V."/>
            <person name="Debuchy R."/>
            <person name="Gladieux P."/>
            <person name="Hiltunen Thoren M."/>
            <person name="Johannesson H."/>
        </authorList>
    </citation>
    <scope>NUCLEOTIDE SEQUENCE</scope>
    <source>
        <strain evidence="3">CBS 508.74</strain>
    </source>
</reference>
<keyword evidence="4" id="KW-1185">Reference proteome</keyword>
<evidence type="ECO:0000256" key="1">
    <source>
        <dbReference type="SAM" id="MobiDB-lite"/>
    </source>
</evidence>
<feature type="compositionally biased region" description="Low complexity" evidence="1">
    <location>
        <begin position="190"/>
        <end position="204"/>
    </location>
</feature>
<dbReference type="Proteomes" id="UP001302812">
    <property type="component" value="Unassembled WGS sequence"/>
</dbReference>
<dbReference type="EMBL" id="MU853366">
    <property type="protein sequence ID" value="KAK4108084.1"/>
    <property type="molecule type" value="Genomic_DNA"/>
</dbReference>
<protein>
    <submittedName>
        <fullName evidence="3">Uncharacterized protein</fullName>
    </submittedName>
</protein>
<accession>A0AAN6QDE3</accession>
<feature type="signal peptide" evidence="2">
    <location>
        <begin position="1"/>
        <end position="18"/>
    </location>
</feature>
<gene>
    <name evidence="3" type="ORF">N656DRAFT_784622</name>
</gene>
<evidence type="ECO:0000256" key="2">
    <source>
        <dbReference type="SAM" id="SignalP"/>
    </source>
</evidence>
<dbReference type="RefSeq" id="XP_064665654.1">
    <property type="nucleotide sequence ID" value="XM_064816210.1"/>
</dbReference>
<proteinExistence type="predicted"/>
<reference evidence="3" key="2">
    <citation type="submission" date="2023-05" db="EMBL/GenBank/DDBJ databases">
        <authorList>
            <consortium name="Lawrence Berkeley National Laboratory"/>
            <person name="Steindorff A."/>
            <person name="Hensen N."/>
            <person name="Bonometti L."/>
            <person name="Westerberg I."/>
            <person name="Brannstrom I.O."/>
            <person name="Guillou S."/>
            <person name="Cros-Aarteil S."/>
            <person name="Calhoun S."/>
            <person name="Haridas S."/>
            <person name="Kuo A."/>
            <person name="Mondo S."/>
            <person name="Pangilinan J."/>
            <person name="Riley R."/>
            <person name="Labutti K."/>
            <person name="Andreopoulos B."/>
            <person name="Lipzen A."/>
            <person name="Chen C."/>
            <person name="Yanf M."/>
            <person name="Daum C."/>
            <person name="Ng V."/>
            <person name="Clum A."/>
            <person name="Ohm R."/>
            <person name="Martin F."/>
            <person name="Silar P."/>
            <person name="Natvig D."/>
            <person name="Lalanne C."/>
            <person name="Gautier V."/>
            <person name="Ament-Velasquez S.L."/>
            <person name="Kruys A."/>
            <person name="Hutchinson M.I."/>
            <person name="Powell A.J."/>
            <person name="Barry K."/>
            <person name="Miller A.N."/>
            <person name="Grigoriev I.V."/>
            <person name="Debuchy R."/>
            <person name="Gladieux P."/>
            <person name="Thoren M.H."/>
            <person name="Johannesson H."/>
        </authorList>
    </citation>
    <scope>NUCLEOTIDE SEQUENCE</scope>
    <source>
        <strain evidence="3">CBS 508.74</strain>
    </source>
</reference>
<name>A0AAN6QDE3_9PEZI</name>
<sequence>MGSYFLYALLCAVGPAVAQTSTLTADLLVFQTPTATPAPKIEAAVLGWNRMGSDSVGQTIYYINCPDDSLSRTKRPPCDLLDNASVTVNPSTMTFNIKQQTVDISVTEDITRSTSFLMTGSADCTVSGTWASCQWSTREILTWETQSNSSTGTPSTSTGDWTSSTTTFANAPQHTAQMVIVSGGERLPPTTSSSATTSSSSGGAVAPKQTQQAILAGVAAVVGGMALV</sequence>
<evidence type="ECO:0000313" key="4">
    <source>
        <dbReference type="Proteomes" id="UP001302812"/>
    </source>
</evidence>
<organism evidence="3 4">
    <name type="scientific">Canariomyces notabilis</name>
    <dbReference type="NCBI Taxonomy" id="2074819"/>
    <lineage>
        <taxon>Eukaryota</taxon>
        <taxon>Fungi</taxon>
        <taxon>Dikarya</taxon>
        <taxon>Ascomycota</taxon>
        <taxon>Pezizomycotina</taxon>
        <taxon>Sordariomycetes</taxon>
        <taxon>Sordariomycetidae</taxon>
        <taxon>Sordariales</taxon>
        <taxon>Chaetomiaceae</taxon>
        <taxon>Canariomyces</taxon>
    </lineage>
</organism>
<keyword evidence="2" id="KW-0732">Signal</keyword>
<evidence type="ECO:0000313" key="3">
    <source>
        <dbReference type="EMBL" id="KAK4108084.1"/>
    </source>
</evidence>
<feature type="region of interest" description="Disordered" evidence="1">
    <location>
        <begin position="184"/>
        <end position="206"/>
    </location>
</feature>
<dbReference type="GeneID" id="89940335"/>